<comment type="caution">
    <text evidence="3">The sequence shown here is derived from an EMBL/GenBank/DDBJ whole genome shotgun (WGS) entry which is preliminary data.</text>
</comment>
<evidence type="ECO:0000259" key="2">
    <source>
        <dbReference type="SMART" id="SM00757"/>
    </source>
</evidence>
<feature type="region of interest" description="Disordered" evidence="1">
    <location>
        <begin position="294"/>
        <end position="333"/>
    </location>
</feature>
<proteinExistence type="predicted"/>
<dbReference type="SMART" id="SM00757">
    <property type="entry name" value="CRA"/>
    <property type="match status" value="1"/>
</dbReference>
<accession>A0A060S7E1</accession>
<name>A0A060S7E1_PYCCI</name>
<keyword evidence="4" id="KW-1185">Reference proteome</keyword>
<evidence type="ECO:0000313" key="4">
    <source>
        <dbReference type="Proteomes" id="UP000029665"/>
    </source>
</evidence>
<dbReference type="OrthoDB" id="8048523at2759"/>
<protein>
    <recommendedName>
        <fullName evidence="2">CRA domain-containing protein</fullName>
    </recommendedName>
</protein>
<dbReference type="EMBL" id="CCBP010000011">
    <property type="protein sequence ID" value="CDO68283.1"/>
    <property type="molecule type" value="Genomic_DNA"/>
</dbReference>
<reference evidence="3" key="1">
    <citation type="submission" date="2014-01" db="EMBL/GenBank/DDBJ databases">
        <title>The genome of the white-rot fungus Pycnoporus cinnabarinus: a basidiomycete model with a versatile arsenal for lignocellulosic biomass breakdown.</title>
        <authorList>
            <person name="Levasseur A."/>
            <person name="Lomascolo A."/>
            <person name="Ruiz-Duenas F.J."/>
            <person name="Uzan E."/>
            <person name="Piumi F."/>
            <person name="Kues U."/>
            <person name="Ram A.F.J."/>
            <person name="Murat C."/>
            <person name="Haon M."/>
            <person name="Benoit I."/>
            <person name="Arfi Y."/>
            <person name="Chevret D."/>
            <person name="Drula E."/>
            <person name="Kwon M.J."/>
            <person name="Gouret P."/>
            <person name="Lesage-Meessen L."/>
            <person name="Lombard V."/>
            <person name="Mariette J."/>
            <person name="Noirot C."/>
            <person name="Park J."/>
            <person name="Patyshakuliyeva A."/>
            <person name="Wieneger R.A.B."/>
            <person name="Wosten H.A.B."/>
            <person name="Martin F."/>
            <person name="Coutinho P.M."/>
            <person name="de Vries R."/>
            <person name="Martinez A.T."/>
            <person name="Klopp C."/>
            <person name="Pontarotti P."/>
            <person name="Henrissat B."/>
            <person name="Record E."/>
        </authorList>
    </citation>
    <scope>NUCLEOTIDE SEQUENCE [LARGE SCALE GENOMIC DNA]</scope>
    <source>
        <strain evidence="3">BRFM137</strain>
    </source>
</reference>
<evidence type="ECO:0000256" key="1">
    <source>
        <dbReference type="SAM" id="MobiDB-lite"/>
    </source>
</evidence>
<sequence length="350" mass="38498">MNPSGQDLQDLVLDYLIHNCHTAAARAFMNECGVKRVDSDGDDTMMTMSERKMSEEDLQALEERLAMGELQIRNHILSGRIDDATELLNKHFPTVLSEPMDDGSEPSSSRKFQYIPATSTNPTHLALNLRIQAFVEAARTIPLSFRPPGSDESLAHPPLLSAAANSSSSDGGEDVNMSESEAERANVRLLHLAQSLYSEVNRLPPSDRATYLVELSQVGGILAYTVPERSPLDIYMTQGRREAVADQVDSAILYRAKRPTISRIELYARYTAALWSMLHEKGIPVPPRNKWPAGVSLPPARAAEQKPTAKDSGSLDNAIPTAKKATTEKEADEVLPPFDLHLFVKPQPSS</sequence>
<dbReference type="InterPro" id="IPR006594">
    <property type="entry name" value="LisH"/>
</dbReference>
<dbReference type="AlphaFoldDB" id="A0A060S7E1"/>
<dbReference type="InterPro" id="IPR050618">
    <property type="entry name" value="Ubq-SigPath_Reg"/>
</dbReference>
<dbReference type="HOGENOM" id="CLU_055335_0_0_1"/>
<dbReference type="OMA" id="YLCHNCY"/>
<dbReference type="InterPro" id="IPR013144">
    <property type="entry name" value="CRA_dom"/>
</dbReference>
<feature type="region of interest" description="Disordered" evidence="1">
    <location>
        <begin position="148"/>
        <end position="181"/>
    </location>
</feature>
<evidence type="ECO:0000313" key="3">
    <source>
        <dbReference type="EMBL" id="CDO68283.1"/>
    </source>
</evidence>
<dbReference type="Pfam" id="PF10607">
    <property type="entry name" value="CTLH"/>
    <property type="match status" value="1"/>
</dbReference>
<dbReference type="PROSITE" id="PS50896">
    <property type="entry name" value="LISH"/>
    <property type="match status" value="1"/>
</dbReference>
<feature type="domain" description="CRA" evidence="2">
    <location>
        <begin position="184"/>
        <end position="284"/>
    </location>
</feature>
<gene>
    <name evidence="3" type="ORF">BN946_scf184799.g10</name>
</gene>
<feature type="compositionally biased region" description="Low complexity" evidence="1">
    <location>
        <begin position="155"/>
        <end position="169"/>
    </location>
</feature>
<dbReference type="PANTHER" id="PTHR12864">
    <property type="entry name" value="RAN BINDING PROTEIN 9-RELATED"/>
    <property type="match status" value="1"/>
</dbReference>
<dbReference type="Proteomes" id="UP000029665">
    <property type="component" value="Unassembled WGS sequence"/>
</dbReference>
<dbReference type="SMART" id="SM00667">
    <property type="entry name" value="LisH"/>
    <property type="match status" value="1"/>
</dbReference>
<organism evidence="3 4">
    <name type="scientific">Pycnoporus cinnabarinus</name>
    <name type="common">Cinnabar-red polypore</name>
    <name type="synonym">Trametes cinnabarina</name>
    <dbReference type="NCBI Taxonomy" id="5643"/>
    <lineage>
        <taxon>Eukaryota</taxon>
        <taxon>Fungi</taxon>
        <taxon>Dikarya</taxon>
        <taxon>Basidiomycota</taxon>
        <taxon>Agaricomycotina</taxon>
        <taxon>Agaricomycetes</taxon>
        <taxon>Polyporales</taxon>
        <taxon>Polyporaceae</taxon>
        <taxon>Trametes</taxon>
    </lineage>
</organism>
<dbReference type="InterPro" id="IPR024964">
    <property type="entry name" value="CTLH/CRA"/>
</dbReference>
<dbReference type="STRING" id="5643.A0A060S7E1"/>